<dbReference type="GO" id="GO:0085020">
    <property type="term" value="P:protein K6-linked ubiquitination"/>
    <property type="evidence" value="ECO:0007669"/>
    <property type="project" value="TreeGrafter"/>
</dbReference>
<dbReference type="Pfam" id="PF12796">
    <property type="entry name" value="Ank_2"/>
    <property type="match status" value="1"/>
</dbReference>
<evidence type="ECO:0000256" key="2">
    <source>
        <dbReference type="ARBA" id="ARBA00023043"/>
    </source>
</evidence>
<dbReference type="eggNOG" id="COG0666">
    <property type="taxonomic scope" value="Bacteria"/>
</dbReference>
<proteinExistence type="predicted"/>
<dbReference type="HOGENOM" id="CLU_1194239_0_0_4"/>
<organism evidence="5 6">
    <name type="scientific">Sideroxydans lithotrophicus (strain ES-1)</name>
    <dbReference type="NCBI Taxonomy" id="580332"/>
    <lineage>
        <taxon>Bacteria</taxon>
        <taxon>Pseudomonadati</taxon>
        <taxon>Pseudomonadota</taxon>
        <taxon>Betaproteobacteria</taxon>
        <taxon>Nitrosomonadales</taxon>
        <taxon>Gallionellaceae</taxon>
        <taxon>Sideroxydans</taxon>
    </lineage>
</organism>
<dbReference type="Gene3D" id="1.25.40.20">
    <property type="entry name" value="Ankyrin repeat-containing domain"/>
    <property type="match status" value="1"/>
</dbReference>
<dbReference type="InterPro" id="IPR036770">
    <property type="entry name" value="Ankyrin_rpt-contain_sf"/>
</dbReference>
<dbReference type="KEGG" id="slt:Slit_1165"/>
<feature type="transmembrane region" description="Helical" evidence="4">
    <location>
        <begin position="75"/>
        <end position="100"/>
    </location>
</feature>
<protein>
    <submittedName>
        <fullName evidence="5">Ankyrin</fullName>
    </submittedName>
</protein>
<keyword evidence="4" id="KW-0472">Membrane</keyword>
<dbReference type="AlphaFoldDB" id="D5CR17"/>
<keyword evidence="1" id="KW-0677">Repeat</keyword>
<reference evidence="5 6" key="1">
    <citation type="submission" date="2010-03" db="EMBL/GenBank/DDBJ databases">
        <title>Complete sequence of Sideroxydans lithotrophicus ES-1.</title>
        <authorList>
            <consortium name="US DOE Joint Genome Institute"/>
            <person name="Lucas S."/>
            <person name="Copeland A."/>
            <person name="Lapidus A."/>
            <person name="Cheng J.-F."/>
            <person name="Bruce D."/>
            <person name="Goodwin L."/>
            <person name="Pitluck S."/>
            <person name="Munk A.C."/>
            <person name="Detter J.C."/>
            <person name="Han C."/>
            <person name="Tapia R."/>
            <person name="Larimer F."/>
            <person name="Land M."/>
            <person name="Hauser L."/>
            <person name="Kyrpides N."/>
            <person name="Ivanova N."/>
            <person name="Emerson D."/>
            <person name="Woyke T."/>
        </authorList>
    </citation>
    <scope>NUCLEOTIDE SEQUENCE [LARGE SCALE GENOMIC DNA]</scope>
    <source>
        <strain evidence="5 6">ES-1</strain>
    </source>
</reference>
<evidence type="ECO:0000256" key="1">
    <source>
        <dbReference type="ARBA" id="ARBA00022737"/>
    </source>
</evidence>
<evidence type="ECO:0000313" key="5">
    <source>
        <dbReference type="EMBL" id="ADE11403.1"/>
    </source>
</evidence>
<dbReference type="STRING" id="580332.Slit_1165"/>
<dbReference type="PANTHER" id="PTHR24171:SF8">
    <property type="entry name" value="BRCA1-ASSOCIATED RING DOMAIN PROTEIN 1"/>
    <property type="match status" value="1"/>
</dbReference>
<keyword evidence="6" id="KW-1185">Reference proteome</keyword>
<sequence length="232" mass="24874">MKVQFKSSEVLILLAASVMSFLANLPDSLLGNVVDRKALLAALTALIVVAMFRYLQILLLLTISILAIGANLPEGLAAALGISQTALLVSLGILVALTLLNRVAKLLPTDQTALASEIADMRQTMMAAIAKGDQATLQCLLEKDESVNFTLNGTTPLHLAAEKGYPNIVRLLVGHGADFRMKDATGKTPLEVAQSKMKFIQTEEILYSASRPAFATGDVENRRTDAEIWRGA</sequence>
<dbReference type="PANTHER" id="PTHR24171">
    <property type="entry name" value="ANKYRIN REPEAT DOMAIN-CONTAINING PROTEIN 39-RELATED"/>
    <property type="match status" value="1"/>
</dbReference>
<feature type="transmembrane region" description="Helical" evidence="4">
    <location>
        <begin position="41"/>
        <end position="68"/>
    </location>
</feature>
<dbReference type="PROSITE" id="PS50088">
    <property type="entry name" value="ANK_REPEAT"/>
    <property type="match status" value="1"/>
</dbReference>
<dbReference type="OrthoDB" id="198309at2"/>
<evidence type="ECO:0000256" key="4">
    <source>
        <dbReference type="SAM" id="Phobius"/>
    </source>
</evidence>
<dbReference type="InterPro" id="IPR002110">
    <property type="entry name" value="Ankyrin_rpt"/>
</dbReference>
<dbReference type="Proteomes" id="UP000001625">
    <property type="component" value="Chromosome"/>
</dbReference>
<keyword evidence="4" id="KW-1133">Transmembrane helix</keyword>
<dbReference type="PROSITE" id="PS50297">
    <property type="entry name" value="ANK_REP_REGION"/>
    <property type="match status" value="1"/>
</dbReference>
<dbReference type="SMART" id="SM00248">
    <property type="entry name" value="ANK"/>
    <property type="match status" value="2"/>
</dbReference>
<keyword evidence="2 3" id="KW-0040">ANK repeat</keyword>
<dbReference type="RefSeq" id="WP_013029301.1">
    <property type="nucleotide sequence ID" value="NC_013959.1"/>
</dbReference>
<dbReference type="EMBL" id="CP001965">
    <property type="protein sequence ID" value="ADE11403.1"/>
    <property type="molecule type" value="Genomic_DNA"/>
</dbReference>
<dbReference type="GO" id="GO:0004842">
    <property type="term" value="F:ubiquitin-protein transferase activity"/>
    <property type="evidence" value="ECO:0007669"/>
    <property type="project" value="TreeGrafter"/>
</dbReference>
<feature type="repeat" description="ANK" evidence="3">
    <location>
        <begin position="152"/>
        <end position="184"/>
    </location>
</feature>
<dbReference type="SUPFAM" id="SSF48403">
    <property type="entry name" value="Ankyrin repeat"/>
    <property type="match status" value="1"/>
</dbReference>
<evidence type="ECO:0000256" key="3">
    <source>
        <dbReference type="PROSITE-ProRule" id="PRU00023"/>
    </source>
</evidence>
<gene>
    <name evidence="5" type="ordered locus">Slit_1165</name>
</gene>
<accession>D5CR17</accession>
<evidence type="ECO:0000313" key="6">
    <source>
        <dbReference type="Proteomes" id="UP000001625"/>
    </source>
</evidence>
<keyword evidence="4" id="KW-0812">Transmembrane</keyword>
<name>D5CR17_SIDLE</name>